<keyword evidence="4" id="KW-1185">Reference proteome</keyword>
<reference evidence="3 4" key="1">
    <citation type="submission" date="2021-01" db="EMBL/GenBank/DDBJ databases">
        <title>Whole genome shotgun sequence of Catellatospora bangladeshensis NBRC 107357.</title>
        <authorList>
            <person name="Komaki H."/>
            <person name="Tamura T."/>
        </authorList>
    </citation>
    <scope>NUCLEOTIDE SEQUENCE [LARGE SCALE GENOMIC DNA]</scope>
    <source>
        <strain evidence="3 4">NBRC 107357</strain>
    </source>
</reference>
<proteinExistence type="predicted"/>
<comment type="caution">
    <text evidence="3">The sequence shown here is derived from an EMBL/GenBank/DDBJ whole genome shotgun (WGS) entry which is preliminary data.</text>
</comment>
<dbReference type="Gene3D" id="1.20.120.520">
    <property type="entry name" value="nmb1532 protein domain like"/>
    <property type="match status" value="1"/>
</dbReference>
<dbReference type="PANTHER" id="PTHR35585:SF1">
    <property type="entry name" value="HHE DOMAIN PROTEIN (AFU_ORTHOLOGUE AFUA_4G00730)"/>
    <property type="match status" value="1"/>
</dbReference>
<evidence type="ECO:0000313" key="4">
    <source>
        <dbReference type="Proteomes" id="UP000601223"/>
    </source>
</evidence>
<evidence type="ECO:0000313" key="3">
    <source>
        <dbReference type="EMBL" id="GIF82938.1"/>
    </source>
</evidence>
<dbReference type="Proteomes" id="UP000601223">
    <property type="component" value="Unassembled WGS sequence"/>
</dbReference>
<accession>A0A8J3JQD6</accession>
<dbReference type="AlphaFoldDB" id="A0A8J3JQD6"/>
<evidence type="ECO:0000259" key="2">
    <source>
        <dbReference type="Pfam" id="PF01814"/>
    </source>
</evidence>
<protein>
    <submittedName>
        <fullName evidence="3">Hemerythrin</fullName>
    </submittedName>
</protein>
<organism evidence="3 4">
    <name type="scientific">Catellatospora bangladeshensis</name>
    <dbReference type="NCBI Taxonomy" id="310355"/>
    <lineage>
        <taxon>Bacteria</taxon>
        <taxon>Bacillati</taxon>
        <taxon>Actinomycetota</taxon>
        <taxon>Actinomycetes</taxon>
        <taxon>Micromonosporales</taxon>
        <taxon>Micromonosporaceae</taxon>
        <taxon>Catellatospora</taxon>
    </lineage>
</organism>
<dbReference type="RefSeq" id="WP_203748968.1">
    <property type="nucleotide sequence ID" value="NZ_BONF01000026.1"/>
</dbReference>
<name>A0A8J3JQD6_9ACTN</name>
<feature type="region of interest" description="Disordered" evidence="1">
    <location>
        <begin position="136"/>
        <end position="158"/>
    </location>
</feature>
<dbReference type="PANTHER" id="PTHR35585">
    <property type="entry name" value="HHE DOMAIN PROTEIN (AFU_ORTHOLOGUE AFUA_4G00730)"/>
    <property type="match status" value="1"/>
</dbReference>
<evidence type="ECO:0000256" key="1">
    <source>
        <dbReference type="SAM" id="MobiDB-lite"/>
    </source>
</evidence>
<dbReference type="EMBL" id="BONF01000026">
    <property type="protein sequence ID" value="GIF82938.1"/>
    <property type="molecule type" value="Genomic_DNA"/>
</dbReference>
<dbReference type="InterPro" id="IPR012312">
    <property type="entry name" value="Hemerythrin-like"/>
</dbReference>
<feature type="compositionally biased region" description="Basic and acidic residues" evidence="1">
    <location>
        <begin position="136"/>
        <end position="146"/>
    </location>
</feature>
<feature type="domain" description="Hemerythrin-like" evidence="2">
    <location>
        <begin position="3"/>
        <end position="122"/>
    </location>
</feature>
<sequence>MDAIELLIHDHRRFEALYDAYERSRPVATDAEKQALVDRMIQGLTAHAFIEETIFYPAARQAAPQTTDHILESIEEHHVAAWLLAELRDLDPQEEMYEAKVAVLIEQMRHHQEEEEQDWFPQVRAALGAQRLEELGGRMQAARDEAPADPLDVPSARA</sequence>
<gene>
    <name evidence="3" type="ORF">Cba03nite_42870</name>
</gene>
<dbReference type="Pfam" id="PF01814">
    <property type="entry name" value="Hemerythrin"/>
    <property type="match status" value="1"/>
</dbReference>